<protein>
    <submittedName>
        <fullName evidence="1">Uncharacterized protein</fullName>
    </submittedName>
</protein>
<accession>A0ACC2EMH7</accession>
<reference evidence="2" key="1">
    <citation type="journal article" date="2024" name="Proc. Natl. Acad. Sci. U.S.A.">
        <title>Extraordinary preservation of gene collinearity over three hundred million years revealed in homosporous lycophytes.</title>
        <authorList>
            <person name="Li C."/>
            <person name="Wickell D."/>
            <person name="Kuo L.Y."/>
            <person name="Chen X."/>
            <person name="Nie B."/>
            <person name="Liao X."/>
            <person name="Peng D."/>
            <person name="Ji J."/>
            <person name="Jenkins J."/>
            <person name="Williams M."/>
            <person name="Shu S."/>
            <person name="Plott C."/>
            <person name="Barry K."/>
            <person name="Rajasekar S."/>
            <person name="Grimwood J."/>
            <person name="Han X."/>
            <person name="Sun S."/>
            <person name="Hou Z."/>
            <person name="He W."/>
            <person name="Dai G."/>
            <person name="Sun C."/>
            <person name="Schmutz J."/>
            <person name="Leebens-Mack J.H."/>
            <person name="Li F.W."/>
            <person name="Wang L."/>
        </authorList>
    </citation>
    <scope>NUCLEOTIDE SEQUENCE [LARGE SCALE GENOMIC DNA]</scope>
    <source>
        <strain evidence="2">cv. PW_Plant_1</strain>
    </source>
</reference>
<comment type="caution">
    <text evidence="1">The sequence shown here is derived from an EMBL/GenBank/DDBJ whole genome shotgun (WGS) entry which is preliminary data.</text>
</comment>
<name>A0ACC2EMH7_DIPCM</name>
<dbReference type="Proteomes" id="UP001162992">
    <property type="component" value="Chromosome 1"/>
</dbReference>
<sequence>MDDPEQMDSSRCRNGALSVSRSSKNIAKTMKRPAAAAQRPPPAVFRTKPEGFRNLVQKLTGAKMEQPVITKPVAARATNVRLQRIAPVPLLPISSHAQIRPSFPRLSHSPTSLASEALGGASTPSQNQYVAPVFPPLTFSPLAALTPSDSIWAAVMESPLTAHIRQLADQQVAGNEVEGCNWDHMAGATSSTQSVISPAYQRPLGLANQMGIPSEFSLQNAEMHMSNLLPADFQIDFAHPGPDLFPV</sequence>
<keyword evidence="2" id="KW-1185">Reference proteome</keyword>
<gene>
    <name evidence="1" type="ORF">O6H91_01G001800</name>
</gene>
<organism evidence="1 2">
    <name type="scientific">Diphasiastrum complanatum</name>
    <name type="common">Issler's clubmoss</name>
    <name type="synonym">Lycopodium complanatum</name>
    <dbReference type="NCBI Taxonomy" id="34168"/>
    <lineage>
        <taxon>Eukaryota</taxon>
        <taxon>Viridiplantae</taxon>
        <taxon>Streptophyta</taxon>
        <taxon>Embryophyta</taxon>
        <taxon>Tracheophyta</taxon>
        <taxon>Lycopodiopsida</taxon>
        <taxon>Lycopodiales</taxon>
        <taxon>Lycopodiaceae</taxon>
        <taxon>Lycopodioideae</taxon>
        <taxon>Diphasiastrum</taxon>
    </lineage>
</organism>
<evidence type="ECO:0000313" key="2">
    <source>
        <dbReference type="Proteomes" id="UP001162992"/>
    </source>
</evidence>
<dbReference type="EMBL" id="CM055092">
    <property type="protein sequence ID" value="KAJ7567675.1"/>
    <property type="molecule type" value="Genomic_DNA"/>
</dbReference>
<evidence type="ECO:0000313" key="1">
    <source>
        <dbReference type="EMBL" id="KAJ7567675.1"/>
    </source>
</evidence>
<proteinExistence type="predicted"/>